<feature type="compositionally biased region" description="Acidic residues" evidence="7">
    <location>
        <begin position="727"/>
        <end position="740"/>
    </location>
</feature>
<dbReference type="SMART" id="SM00692">
    <property type="entry name" value="DM3"/>
    <property type="match status" value="1"/>
</dbReference>
<keyword evidence="2 5" id="KW-0863">Zinc-finger</keyword>
<reference evidence="10 11" key="1">
    <citation type="submission" date="2015-12" db="EMBL/GenBank/DDBJ databases">
        <title>The genome of Folsomia candida.</title>
        <authorList>
            <person name="Faddeeva A."/>
            <person name="Derks M.F."/>
            <person name="Anvar Y."/>
            <person name="Smit S."/>
            <person name="Van Straalen N."/>
            <person name="Roelofs D."/>
        </authorList>
    </citation>
    <scope>NUCLEOTIDE SEQUENCE [LARGE SCALE GENOMIC DNA]</scope>
    <source>
        <strain evidence="10 11">VU population</strain>
        <tissue evidence="10">Whole body</tissue>
    </source>
</reference>
<organism evidence="10 11">
    <name type="scientific">Folsomia candida</name>
    <name type="common">Springtail</name>
    <dbReference type="NCBI Taxonomy" id="158441"/>
    <lineage>
        <taxon>Eukaryota</taxon>
        <taxon>Metazoa</taxon>
        <taxon>Ecdysozoa</taxon>
        <taxon>Arthropoda</taxon>
        <taxon>Hexapoda</taxon>
        <taxon>Collembola</taxon>
        <taxon>Entomobryomorpha</taxon>
        <taxon>Isotomoidea</taxon>
        <taxon>Isotomidae</taxon>
        <taxon>Proisotominae</taxon>
        <taxon>Folsomia</taxon>
    </lineage>
</organism>
<proteinExistence type="predicted"/>
<comment type="caution">
    <text evidence="10">The sequence shown here is derived from an EMBL/GenBank/DDBJ whole genome shotgun (WGS) entry which is preliminary data.</text>
</comment>
<sequence>MLLNLVPSGYTFSWHVSLVLVRYLIDQSVYVDKSSKERRSTIVQITILCCTVLAMNVGNLFRGTYTSQLTTRTLPYMRSDLNSIAYTAVPIIATVSVAPTISNGSKRFRSFLTDEIEERLMVASNTSNIYKILKVSLVAMVHYCAFPGCDNARELKTHKFFPFPLADQLCRDWCRILGLNSSDLVHVRSSKSVCCLHFQPFDILPTGKLTKTAVPGVVNIVRHPPVLQTVTNIVAQLPPSQLPSVISYSNSVGSQLAAKDNEIRELKLELLNMKKLNNALTTKILKLSSLAIQTSKIKEHFASSPSMAMFMEMQYRRYGKQKHQNYSTAEQTLAITLLHSCKSNGYRFVGYEDLGVGHILMKEATQAFVIAARGVTTGWKFPLAYYFVNKTTSAQDMKRILFESMNDVKECGGNILAIVCDQGATNRGFANLLGITVEKPLFEFGGQEILFLYNICHLIKCLAGLLRKNGFNTIDKPDEPNGVGPSICIEHIKNFYEMDQNSAFPSAPKLRTRHFDPNHKEKMKLKLAAQLLSNSVYAGMKTMIATKQLPPDHALTANFCKAANSLFDICNISKKKDANPLKCGEKIYDNLGLFDDMFAWVNTLKYRGSYTPTLKGLKITISGMIYLIKTLKDRQYKWITTRRFQSDLSEHIFSLIKMRSGGNPTAIRFMHAYKSMFVSTMLRNPLGSNVEIEENDNIAVNEERLGFLLDLSNQAKIPAAGTSHDAEDSDSEFEYGAEEDSNDEDRLRFDLNLLCSDLKGLKRIKTSECVAVYMGAWAIKKIQRQTNCLNCKSMLEFHMDRVEPGLDLDESLISEKSFEADPFIVRVDLSYGNLLKAEVKEMFHNINDNFGDSFFKSINLIGTNVIRNLVRKLKEIRAVKLFLEADNNEACQKHRRQMLELFLRARVFGYFNQKSDEIKTVNPKRKVDFDSELVT</sequence>
<evidence type="ECO:0000256" key="1">
    <source>
        <dbReference type="ARBA" id="ARBA00022723"/>
    </source>
</evidence>
<keyword evidence="8" id="KW-0812">Transmembrane</keyword>
<keyword evidence="8" id="KW-0472">Membrane</keyword>
<accession>A0A226CWP6</accession>
<dbReference type="Pfam" id="PF21787">
    <property type="entry name" value="TNP-like_RNaseH_N"/>
    <property type="match status" value="1"/>
</dbReference>
<dbReference type="InterPro" id="IPR006612">
    <property type="entry name" value="THAP_Znf"/>
</dbReference>
<dbReference type="InterPro" id="IPR048366">
    <property type="entry name" value="TNP-like_GBD"/>
</dbReference>
<feature type="coiled-coil region" evidence="6">
    <location>
        <begin position="256"/>
        <end position="283"/>
    </location>
</feature>
<protein>
    <submittedName>
        <fullName evidence="10">Transposable element P transposase</fullName>
    </submittedName>
</protein>
<feature type="transmembrane region" description="Helical" evidence="8">
    <location>
        <begin position="81"/>
        <end position="101"/>
    </location>
</feature>
<dbReference type="GO" id="GO:0008270">
    <property type="term" value="F:zinc ion binding"/>
    <property type="evidence" value="ECO:0007669"/>
    <property type="project" value="UniProtKB-KW"/>
</dbReference>
<keyword evidence="3" id="KW-0862">Zinc</keyword>
<evidence type="ECO:0000256" key="4">
    <source>
        <dbReference type="ARBA" id="ARBA00023125"/>
    </source>
</evidence>
<dbReference type="SMART" id="SM00980">
    <property type="entry name" value="THAP"/>
    <property type="match status" value="1"/>
</dbReference>
<evidence type="ECO:0000256" key="8">
    <source>
        <dbReference type="SAM" id="Phobius"/>
    </source>
</evidence>
<keyword evidence="11" id="KW-1185">Reference proteome</keyword>
<name>A0A226CWP6_FOLCA</name>
<evidence type="ECO:0000256" key="6">
    <source>
        <dbReference type="SAM" id="Coils"/>
    </source>
</evidence>
<dbReference type="GO" id="GO:0003677">
    <property type="term" value="F:DNA binding"/>
    <property type="evidence" value="ECO:0007669"/>
    <property type="project" value="UniProtKB-UniRule"/>
</dbReference>
<dbReference type="AlphaFoldDB" id="A0A226CWP6"/>
<evidence type="ECO:0000256" key="7">
    <source>
        <dbReference type="SAM" id="MobiDB-lite"/>
    </source>
</evidence>
<dbReference type="EMBL" id="LNIX01000058">
    <property type="protein sequence ID" value="OXA37389.1"/>
    <property type="molecule type" value="Genomic_DNA"/>
</dbReference>
<evidence type="ECO:0000256" key="3">
    <source>
        <dbReference type="ARBA" id="ARBA00022833"/>
    </source>
</evidence>
<evidence type="ECO:0000256" key="2">
    <source>
        <dbReference type="ARBA" id="ARBA00022771"/>
    </source>
</evidence>
<keyword evidence="6" id="KW-0175">Coiled coil</keyword>
<dbReference type="Pfam" id="PF21788">
    <property type="entry name" value="TNP-like_GBD"/>
    <property type="match status" value="1"/>
</dbReference>
<dbReference type="PROSITE" id="PS50950">
    <property type="entry name" value="ZF_THAP"/>
    <property type="match status" value="1"/>
</dbReference>
<dbReference type="Proteomes" id="UP000198287">
    <property type="component" value="Unassembled WGS sequence"/>
</dbReference>
<feature type="domain" description="THAP-type" evidence="9">
    <location>
        <begin position="140"/>
        <end position="218"/>
    </location>
</feature>
<feature type="region of interest" description="Disordered" evidence="7">
    <location>
        <begin position="719"/>
        <end position="740"/>
    </location>
</feature>
<keyword evidence="8" id="KW-1133">Transmembrane helix</keyword>
<keyword evidence="1" id="KW-0479">Metal-binding</keyword>
<evidence type="ECO:0000256" key="5">
    <source>
        <dbReference type="PROSITE-ProRule" id="PRU00309"/>
    </source>
</evidence>
<keyword evidence="4 5" id="KW-0238">DNA-binding</keyword>
<dbReference type="OrthoDB" id="8190203at2759"/>
<evidence type="ECO:0000259" key="9">
    <source>
        <dbReference type="PROSITE" id="PS50950"/>
    </source>
</evidence>
<dbReference type="SUPFAM" id="SSF57716">
    <property type="entry name" value="Glucocorticoid receptor-like (DNA-binding domain)"/>
    <property type="match status" value="1"/>
</dbReference>
<evidence type="ECO:0000313" key="10">
    <source>
        <dbReference type="EMBL" id="OXA37389.1"/>
    </source>
</evidence>
<feature type="transmembrane region" description="Helical" evidence="8">
    <location>
        <begin position="42"/>
        <end position="61"/>
    </location>
</feature>
<dbReference type="InterPro" id="IPR048365">
    <property type="entry name" value="TNP-like_RNaseH_N"/>
</dbReference>
<dbReference type="Pfam" id="PF05485">
    <property type="entry name" value="THAP"/>
    <property type="match status" value="1"/>
</dbReference>
<gene>
    <name evidence="10" type="ORF">Fcan01_27827</name>
</gene>
<evidence type="ECO:0000313" key="11">
    <source>
        <dbReference type="Proteomes" id="UP000198287"/>
    </source>
</evidence>